<dbReference type="Proteomes" id="UP000260983">
    <property type="component" value="Unassembled WGS sequence"/>
</dbReference>
<proteinExistence type="predicted"/>
<evidence type="ECO:0000313" key="2">
    <source>
        <dbReference type="Proteomes" id="UP000260983"/>
    </source>
</evidence>
<accession>A0A3E5BGA8</accession>
<evidence type="ECO:0000313" key="1">
    <source>
        <dbReference type="EMBL" id="RGN36606.1"/>
    </source>
</evidence>
<sequence length="436" mass="49260">MLLCFTGCSDDDSVFYPASDAPEIKVLRDELYSNPNRKFVIKADLKDDLGLKSLRIKIPEFYLDKEIVFQTDTLVTEYKLAYEFLAPKDTKNEDVYKVNLALEDVSGNIATKELTLHLDGDFNAPKISDVSPQDGTIQLLESKMKLSLSFKATDDSGLDSIYVEEPILGIMEKIKLNGEKEYSFNKTYSLPSKPEEYELKITAIDNFVEANRRTQKIKYIVSSEMVTLFLADVPKETNLTADICGVPMLYHKKSNGTFTFKYYADCDNKEIYFLGQENSFEPHCFGTSGEHGKLLNSPSAAPVVLPTKGYYEITVNTKEQTYTVTPYIPSSAVHDSPDITMCGYGFEGAGWNPSNKDCLLTPDTENPYILGRTLILNETQLNVTITYPGWSKYWRLLENGIIDYMGSSQPYLKVNQKGSYKFIIDTEIARAKLLKE</sequence>
<dbReference type="EMBL" id="QSUL01000005">
    <property type="protein sequence ID" value="RGN36606.1"/>
    <property type="molecule type" value="Genomic_DNA"/>
</dbReference>
<reference evidence="1 2" key="1">
    <citation type="submission" date="2018-08" db="EMBL/GenBank/DDBJ databases">
        <title>A genome reference for cultivated species of the human gut microbiota.</title>
        <authorList>
            <person name="Zou Y."/>
            <person name="Xue W."/>
            <person name="Luo G."/>
        </authorList>
    </citation>
    <scope>NUCLEOTIDE SEQUENCE [LARGE SCALE GENOMIC DNA]</scope>
    <source>
        <strain evidence="1 2">OM05-15BH</strain>
    </source>
</reference>
<organism evidence="1 2">
    <name type="scientific">Bacteroides oleiciplenus</name>
    <dbReference type="NCBI Taxonomy" id="626931"/>
    <lineage>
        <taxon>Bacteria</taxon>
        <taxon>Pseudomonadati</taxon>
        <taxon>Bacteroidota</taxon>
        <taxon>Bacteroidia</taxon>
        <taxon>Bacteroidales</taxon>
        <taxon>Bacteroidaceae</taxon>
        <taxon>Bacteroides</taxon>
    </lineage>
</organism>
<comment type="caution">
    <text evidence="1">The sequence shown here is derived from an EMBL/GenBank/DDBJ whole genome shotgun (WGS) entry which is preliminary data.</text>
</comment>
<gene>
    <name evidence="1" type="ORF">DXB65_09445</name>
</gene>
<name>A0A3E5BGA8_9BACE</name>
<dbReference type="AlphaFoldDB" id="A0A3E5BGA8"/>
<protein>
    <submittedName>
        <fullName evidence="1">Uncharacterized protein</fullName>
    </submittedName>
</protein>